<feature type="compositionally biased region" description="Basic and acidic residues" evidence="2">
    <location>
        <begin position="61"/>
        <end position="75"/>
    </location>
</feature>
<dbReference type="AlphaFoldDB" id="A0A8E2ECD3"/>
<evidence type="ECO:0000256" key="2">
    <source>
        <dbReference type="SAM" id="MobiDB-lite"/>
    </source>
</evidence>
<evidence type="ECO:0000313" key="5">
    <source>
        <dbReference type="Proteomes" id="UP000250266"/>
    </source>
</evidence>
<reference evidence="4 5" key="1">
    <citation type="journal article" date="2016" name="Nat. Commun.">
        <title>Ectomycorrhizal ecology is imprinted in the genome of the dominant symbiotic fungus Cenococcum geophilum.</title>
        <authorList>
            <consortium name="DOE Joint Genome Institute"/>
            <person name="Peter M."/>
            <person name="Kohler A."/>
            <person name="Ohm R.A."/>
            <person name="Kuo A."/>
            <person name="Krutzmann J."/>
            <person name="Morin E."/>
            <person name="Arend M."/>
            <person name="Barry K.W."/>
            <person name="Binder M."/>
            <person name="Choi C."/>
            <person name="Clum A."/>
            <person name="Copeland A."/>
            <person name="Grisel N."/>
            <person name="Haridas S."/>
            <person name="Kipfer T."/>
            <person name="LaButti K."/>
            <person name="Lindquist E."/>
            <person name="Lipzen A."/>
            <person name="Maire R."/>
            <person name="Meier B."/>
            <person name="Mihaltcheva S."/>
            <person name="Molinier V."/>
            <person name="Murat C."/>
            <person name="Poggeler S."/>
            <person name="Quandt C.A."/>
            <person name="Sperisen C."/>
            <person name="Tritt A."/>
            <person name="Tisserant E."/>
            <person name="Crous P.W."/>
            <person name="Henrissat B."/>
            <person name="Nehls U."/>
            <person name="Egli S."/>
            <person name="Spatafora J.W."/>
            <person name="Grigoriev I.V."/>
            <person name="Martin F.M."/>
        </authorList>
    </citation>
    <scope>NUCLEOTIDE SEQUENCE [LARGE SCALE GENOMIC DNA]</scope>
    <source>
        <strain evidence="4 5">CBS 459.81</strain>
    </source>
</reference>
<feature type="region of interest" description="Disordered" evidence="2">
    <location>
        <begin position="584"/>
        <end position="607"/>
    </location>
</feature>
<keyword evidence="5" id="KW-1185">Reference proteome</keyword>
<dbReference type="Pfam" id="PF07910">
    <property type="entry name" value="Peptidase_C78"/>
    <property type="match status" value="1"/>
</dbReference>
<evidence type="ECO:0000259" key="3">
    <source>
        <dbReference type="Pfam" id="PF07910"/>
    </source>
</evidence>
<sequence length="877" mass="98312">MASGSALLTCPMCPFAVGPRDSYILELHFEQEHTPDSPFRIQDDPEPPSPSTVYEPAETSKNGDETSKNGDETSKNGDATSDEDDDNTVLCPEPDCGETVLLTELNEHLDLHTTEKLTFDDEADNDHRKMQSLTEESTPSFLEQNFTSELPDALRHHHHHHHHQPKKIRRKRGNSSTSEKSTLGRSILSFNPFAFALKTPSKAYRLPPDSCRLGRAELGPHAWEDRMPKWLHRQLEEGPKISVVNRIGRDGRLIKQESVQNETPGVIPILVQLSALDKAVKEAYYCHPSTLHIGKTPKEGGFCGYRNIQMLISYIQGAKAQGHEDFTGRTPSILKLQDMIEMAWDKGINEIGRLQTGGIRDTRKYIGTPEAQALLLGRQIDCAIDAFSDSPDGQIEAHERLFVAVEKYFKQAAVEDGSNIFKTLLPPIYLQQPGHSLTIIGFERRRDGSCNLVAFDPMFHTSPSMHRLIGRKNIKTPRPEVMHAYRRTSRQLRRHAGFEILMLTAHPPLFPAWDVLRQFPDCRFLYVFFRSRTLGYDVYPEDHFLRNFPWQQYGGLWIVDDARFARSETMNPLTAAALRRLTGEGSVTQSRHDSGYSSSNLSPNLGAIRSQTGSRRVSWMSPLDCTSAVAPSLDQHEIGPVLSLTGMNPLAQSLPTPHRRKWQGYPSPVSPTPSARNLYPTPPSDKHYGSPRSHMSSDDSVVCGFSHRRFSHNNQGFDIDRPPSHVYHPSLSTSIHIPISPLSSDDPLSPISPKTAMLRAMYQKQVFESLTHNPTTHGPRWGPAASTHTADKCGNSNSSQSPAGTMMSYYTSERGMVDSLLAVKPLSEAQVAEYRFWQACGRRSCPFGCGESQEGEASARERLFRDVEEVKDDTMEN</sequence>
<feature type="compositionally biased region" description="Polar residues" evidence="2">
    <location>
        <begin position="585"/>
        <end position="607"/>
    </location>
</feature>
<proteinExistence type="predicted"/>
<dbReference type="Gene3D" id="3.90.70.130">
    <property type="match status" value="1"/>
</dbReference>
<dbReference type="OrthoDB" id="288987at2759"/>
<feature type="region of interest" description="Disordered" evidence="2">
    <location>
        <begin position="655"/>
        <end position="696"/>
    </location>
</feature>
<feature type="region of interest" description="Disordered" evidence="2">
    <location>
        <begin position="34"/>
        <end position="95"/>
    </location>
</feature>
<feature type="region of interest" description="Disordered" evidence="2">
    <location>
        <begin position="154"/>
        <end position="182"/>
    </location>
</feature>
<name>A0A8E2ECD3_9PEZI</name>
<feature type="compositionally biased region" description="Basic residues" evidence="2">
    <location>
        <begin position="155"/>
        <end position="173"/>
    </location>
</feature>
<feature type="domain" description="UFSP1/2/DUB catalytic" evidence="3">
    <location>
        <begin position="281"/>
        <end position="501"/>
    </location>
</feature>
<evidence type="ECO:0000256" key="1">
    <source>
        <dbReference type="ARBA" id="ARBA00022801"/>
    </source>
</evidence>
<feature type="region of interest" description="Disordered" evidence="2">
    <location>
        <begin position="776"/>
        <end position="804"/>
    </location>
</feature>
<dbReference type="InterPro" id="IPR012462">
    <property type="entry name" value="UFSP1/2_DUB_cat"/>
</dbReference>
<feature type="compositionally biased region" description="Polar residues" evidence="2">
    <location>
        <begin position="794"/>
        <end position="804"/>
    </location>
</feature>
<protein>
    <submittedName>
        <fullName evidence="4">DUF1671-domain-containing protein</fullName>
    </submittedName>
</protein>
<accession>A0A8E2ECD3</accession>
<organism evidence="4 5">
    <name type="scientific">Lepidopterella palustris CBS 459.81</name>
    <dbReference type="NCBI Taxonomy" id="1314670"/>
    <lineage>
        <taxon>Eukaryota</taxon>
        <taxon>Fungi</taxon>
        <taxon>Dikarya</taxon>
        <taxon>Ascomycota</taxon>
        <taxon>Pezizomycotina</taxon>
        <taxon>Dothideomycetes</taxon>
        <taxon>Pleosporomycetidae</taxon>
        <taxon>Mytilinidiales</taxon>
        <taxon>Argynnaceae</taxon>
        <taxon>Lepidopterella</taxon>
    </lineage>
</organism>
<dbReference type="Proteomes" id="UP000250266">
    <property type="component" value="Unassembled WGS sequence"/>
</dbReference>
<keyword evidence="1" id="KW-0378">Hydrolase</keyword>
<evidence type="ECO:0000313" key="4">
    <source>
        <dbReference type="EMBL" id="OCK81263.1"/>
    </source>
</evidence>
<dbReference type="EMBL" id="KV744927">
    <property type="protein sequence ID" value="OCK81263.1"/>
    <property type="molecule type" value="Genomic_DNA"/>
</dbReference>
<dbReference type="GO" id="GO:0016787">
    <property type="term" value="F:hydrolase activity"/>
    <property type="evidence" value="ECO:0007669"/>
    <property type="project" value="UniProtKB-KW"/>
</dbReference>
<gene>
    <name evidence="4" type="ORF">K432DRAFT_425081</name>
</gene>